<reference evidence="7" key="1">
    <citation type="submission" date="2019-08" db="EMBL/GenBank/DDBJ databases">
        <authorList>
            <person name="Kucharzyk K."/>
            <person name="Murdoch R.W."/>
            <person name="Higgins S."/>
            <person name="Loffler F."/>
        </authorList>
    </citation>
    <scope>NUCLEOTIDE SEQUENCE</scope>
</reference>
<proteinExistence type="inferred from homology"/>
<dbReference type="InterPro" id="IPR004839">
    <property type="entry name" value="Aminotransferase_I/II_large"/>
</dbReference>
<dbReference type="CDD" id="cd00609">
    <property type="entry name" value="AAT_like"/>
    <property type="match status" value="1"/>
</dbReference>
<keyword evidence="3" id="KW-0663">Pyridoxal phosphate</keyword>
<evidence type="ECO:0000256" key="1">
    <source>
        <dbReference type="ARBA" id="ARBA00001933"/>
    </source>
</evidence>
<keyword evidence="4 7" id="KW-0456">Lyase</keyword>
<dbReference type="InterPro" id="IPR015424">
    <property type="entry name" value="PyrdxlP-dep_Trfase"/>
</dbReference>
<dbReference type="PANTHER" id="PTHR43525:SF1">
    <property type="entry name" value="PROTEIN MALY"/>
    <property type="match status" value="1"/>
</dbReference>
<evidence type="ECO:0000256" key="2">
    <source>
        <dbReference type="ARBA" id="ARBA00012224"/>
    </source>
</evidence>
<dbReference type="Gene3D" id="3.40.640.10">
    <property type="entry name" value="Type I PLP-dependent aspartate aminotransferase-like (Major domain)"/>
    <property type="match status" value="1"/>
</dbReference>
<dbReference type="NCBIfam" id="TIGR04350">
    <property type="entry name" value="C_S_lyase_PatB"/>
    <property type="match status" value="1"/>
</dbReference>
<dbReference type="Gene3D" id="3.90.1150.10">
    <property type="entry name" value="Aspartate Aminotransferase, domain 1"/>
    <property type="match status" value="1"/>
</dbReference>
<comment type="cofactor">
    <cofactor evidence="1">
        <name>pyridoxal 5'-phosphate</name>
        <dbReference type="ChEBI" id="CHEBI:597326"/>
    </cofactor>
</comment>
<dbReference type="PANTHER" id="PTHR43525">
    <property type="entry name" value="PROTEIN MALY"/>
    <property type="match status" value="1"/>
</dbReference>
<evidence type="ECO:0000313" key="7">
    <source>
        <dbReference type="EMBL" id="MPM79883.1"/>
    </source>
</evidence>
<dbReference type="SUPFAM" id="SSF53383">
    <property type="entry name" value="PLP-dependent transferases"/>
    <property type="match status" value="1"/>
</dbReference>
<organism evidence="7">
    <name type="scientific">bioreactor metagenome</name>
    <dbReference type="NCBI Taxonomy" id="1076179"/>
    <lineage>
        <taxon>unclassified sequences</taxon>
        <taxon>metagenomes</taxon>
        <taxon>ecological metagenomes</taxon>
    </lineage>
</organism>
<dbReference type="InterPro" id="IPR015422">
    <property type="entry name" value="PyrdxlP-dep_Trfase_small"/>
</dbReference>
<accession>A0A645CSJ1</accession>
<name>A0A645CSJ1_9ZZZZ</name>
<dbReference type="InterPro" id="IPR051798">
    <property type="entry name" value="Class-II_PLP-Dep_Aminotrans"/>
</dbReference>
<dbReference type="InterPro" id="IPR015421">
    <property type="entry name" value="PyrdxlP-dep_Trfase_major"/>
</dbReference>
<dbReference type="EMBL" id="VSSQ01029660">
    <property type="protein sequence ID" value="MPM79883.1"/>
    <property type="molecule type" value="Genomic_DNA"/>
</dbReference>
<dbReference type="EC" id="4.4.1.13" evidence="2"/>
<dbReference type="GO" id="GO:0030170">
    <property type="term" value="F:pyridoxal phosphate binding"/>
    <property type="evidence" value="ECO:0007669"/>
    <property type="project" value="InterPro"/>
</dbReference>
<gene>
    <name evidence="7" type="primary">patB_37</name>
    <name evidence="7" type="ORF">SDC9_126925</name>
</gene>
<evidence type="ECO:0000256" key="4">
    <source>
        <dbReference type="ARBA" id="ARBA00023239"/>
    </source>
</evidence>
<feature type="domain" description="Aminotransferase class I/classII large" evidence="6">
    <location>
        <begin position="38"/>
        <end position="384"/>
    </location>
</feature>
<evidence type="ECO:0000259" key="6">
    <source>
        <dbReference type="Pfam" id="PF00155"/>
    </source>
</evidence>
<protein>
    <recommendedName>
        <fullName evidence="2">cysteine-S-conjugate beta-lyase</fullName>
        <ecNumber evidence="2">4.4.1.13</ecNumber>
    </recommendedName>
</protein>
<sequence length="394" mass="44730">MKYDFNQIPNRLLSNSSKWSKNTRAYQEGDLIPMPVADSDFPTCPEVVEALRQYVDQGAYGYSSDRPSLIPSIQNWLKSRFDWDVKPEWIDFNSGVMDGCFSILSVMTQPGDGVIIQNPVYPPFYASTKNCGCNIILNPLKHDGHRYVMDYDHLESLFTGPQPKPKVFILCSPHNATGRVWSHEELKRLVEILLKHDCYIVSDEIHFDIVRSGIKHHTIGTMGAEIEQKMALLTAASKTFNLAGLRTSYIVIPNDELREAYKKFRTGRGGANYIGKVATEVSYVKGVDWLEEMKEHIDRNLHYMVNVINQQCAPLKAYVPEGTYLLWVDCRGLKMSQPDLMKWLFDDLKLSFNDGTLYGEGGEGFVRINLATSCQLVEEAAARLVKGITAWKKK</sequence>
<dbReference type="GO" id="GO:0047804">
    <property type="term" value="F:cysteine-S-conjugate beta-lyase activity"/>
    <property type="evidence" value="ECO:0007669"/>
    <property type="project" value="UniProtKB-EC"/>
</dbReference>
<evidence type="ECO:0000256" key="5">
    <source>
        <dbReference type="ARBA" id="ARBA00037974"/>
    </source>
</evidence>
<dbReference type="AlphaFoldDB" id="A0A645CSJ1"/>
<comment type="caution">
    <text evidence="7">The sequence shown here is derived from an EMBL/GenBank/DDBJ whole genome shotgun (WGS) entry which is preliminary data.</text>
</comment>
<dbReference type="Pfam" id="PF00155">
    <property type="entry name" value="Aminotran_1_2"/>
    <property type="match status" value="1"/>
</dbReference>
<evidence type="ECO:0000256" key="3">
    <source>
        <dbReference type="ARBA" id="ARBA00022898"/>
    </source>
</evidence>
<comment type="similarity">
    <text evidence="5">Belongs to the class-II pyridoxal-phosphate-dependent aminotransferase family. MalY/PatB cystathionine beta-lyase subfamily.</text>
</comment>
<dbReference type="InterPro" id="IPR027619">
    <property type="entry name" value="C-S_lyase_PatB-like"/>
</dbReference>